<reference evidence="1" key="1">
    <citation type="submission" date="2023-06" db="EMBL/GenBank/DDBJ databases">
        <title>Draft genome sequence of Nocardioides sp. SOB72.</title>
        <authorList>
            <person name="Zhang G."/>
        </authorList>
    </citation>
    <scope>NUCLEOTIDE SEQUENCE</scope>
    <source>
        <strain evidence="1">SOB72</strain>
    </source>
</reference>
<dbReference type="SUPFAM" id="SSF48208">
    <property type="entry name" value="Six-hairpin glycosidases"/>
    <property type="match status" value="1"/>
</dbReference>
<accession>A0ABT8EXT9</accession>
<keyword evidence="2" id="KW-1185">Reference proteome</keyword>
<dbReference type="InterPro" id="IPR012341">
    <property type="entry name" value="6hp_glycosidase-like_sf"/>
</dbReference>
<dbReference type="EMBL" id="JAUHJR010000008">
    <property type="protein sequence ID" value="MDN4163012.1"/>
    <property type="molecule type" value="Genomic_DNA"/>
</dbReference>
<dbReference type="InterPro" id="IPR008928">
    <property type="entry name" value="6-hairpin_glycosidase_sf"/>
</dbReference>
<evidence type="ECO:0000313" key="1">
    <source>
        <dbReference type="EMBL" id="MDN4163012.1"/>
    </source>
</evidence>
<proteinExistence type="predicted"/>
<dbReference type="RefSeq" id="WP_300962196.1">
    <property type="nucleotide sequence ID" value="NZ_JAUHJR010000008.1"/>
</dbReference>
<gene>
    <name evidence="1" type="ORF">QWY29_16710</name>
</gene>
<comment type="caution">
    <text evidence="1">The sequence shown here is derived from an EMBL/GenBank/DDBJ whole genome shotgun (WGS) entry which is preliminary data.</text>
</comment>
<dbReference type="Proteomes" id="UP001168537">
    <property type="component" value="Unassembled WGS sequence"/>
</dbReference>
<sequence>MSELLPYVDGVLTASQVADTAASIAAMQEPSGAVPWTTGEHVDIWNHVEAAMAMLVGGQVEAAERAYAWVPTLQREDGSWPMKIVGGEVEDERGEVNMSAYFAVGLWHHWLVRRDHAFVERYWPSVRAGLDWVVGQQLPFGGIRWTPTEEGALLAGSSSIYQSLRAGVALADLLDDPQPEWELAGGRLGHAVREHRDLFLDKATYSMDWYYPVLGGAVRGEAAEELLATRWDDFVVPGLGIRCVDTNPWVTGAETCELVMALDAIGDHRRALQLLADMQHLRAEDGSYWTGWVFGDDVNWPHEWTTYTAAAVVLAVDALGEVAGHSTAGSGIMRGTSLAPHFTELALECDCPLAASAT</sequence>
<protein>
    <submittedName>
        <fullName evidence="1">Prenyltransferase</fullName>
    </submittedName>
</protein>
<dbReference type="Gene3D" id="1.50.10.10">
    <property type="match status" value="1"/>
</dbReference>
<organism evidence="1 2">
    <name type="scientific">Nocardioides abyssi</name>
    <dbReference type="NCBI Taxonomy" id="3058370"/>
    <lineage>
        <taxon>Bacteria</taxon>
        <taxon>Bacillati</taxon>
        <taxon>Actinomycetota</taxon>
        <taxon>Actinomycetes</taxon>
        <taxon>Propionibacteriales</taxon>
        <taxon>Nocardioidaceae</taxon>
        <taxon>Nocardioides</taxon>
    </lineage>
</organism>
<evidence type="ECO:0000313" key="2">
    <source>
        <dbReference type="Proteomes" id="UP001168537"/>
    </source>
</evidence>
<name>A0ABT8EXT9_9ACTN</name>